<sequence>MRNNRKIVGSPKIAGENKPSPRSLRVLSQRGVPTILSISYHYELETEIRRKKRRNSSPLRPPPTAIVLHRKNLENAGTLTHSVFSGKAAEFLQTQRPKRESGGRTEFTLRIIDSRLRGFKQE</sequence>
<organism evidence="2">
    <name type="scientific">Leptospira ellisii</name>
    <dbReference type="NCBI Taxonomy" id="2023197"/>
    <lineage>
        <taxon>Bacteria</taxon>
        <taxon>Pseudomonadati</taxon>
        <taxon>Spirochaetota</taxon>
        <taxon>Spirochaetia</taxon>
        <taxon>Leptospirales</taxon>
        <taxon>Leptospiraceae</taxon>
        <taxon>Leptospira</taxon>
    </lineage>
</organism>
<evidence type="ECO:0000256" key="1">
    <source>
        <dbReference type="SAM" id="MobiDB-lite"/>
    </source>
</evidence>
<evidence type="ECO:0000313" key="2">
    <source>
        <dbReference type="EMBL" id="PJZ93979.1"/>
    </source>
</evidence>
<reference evidence="2" key="1">
    <citation type="submission" date="2017-07" db="EMBL/GenBank/DDBJ databases">
        <title>Leptospira spp. isolated from tropical soils.</title>
        <authorList>
            <person name="Thibeaux R."/>
            <person name="Iraola G."/>
            <person name="Ferres I."/>
            <person name="Bierque E."/>
            <person name="Girault D."/>
            <person name="Soupe-Gilbert M.-E."/>
            <person name="Picardeau M."/>
            <person name="Goarant C."/>
        </authorList>
    </citation>
    <scope>NUCLEOTIDE SEQUENCE [LARGE SCALE GENOMIC DNA]</scope>
    <source>
        <strain evidence="2">ATI7-C-A5</strain>
    </source>
</reference>
<feature type="region of interest" description="Disordered" evidence="1">
    <location>
        <begin position="1"/>
        <end position="22"/>
    </location>
</feature>
<comment type="caution">
    <text evidence="2">The sequence shown here is derived from an EMBL/GenBank/DDBJ whole genome shotgun (WGS) entry which is preliminary data.</text>
</comment>
<name>A0A2N0BBR4_9LEPT</name>
<gene>
    <name evidence="2" type="ORF">CH379_04980</name>
</gene>
<dbReference type="AlphaFoldDB" id="A0A2N0BBR4"/>
<protein>
    <submittedName>
        <fullName evidence="2">Uncharacterized protein</fullName>
    </submittedName>
</protein>
<accession>A0A2N0BBR4</accession>
<dbReference type="EMBL" id="NPEF01000033">
    <property type="protein sequence ID" value="PJZ93979.1"/>
    <property type="molecule type" value="Genomic_DNA"/>
</dbReference>
<proteinExistence type="predicted"/>